<evidence type="ECO:0000313" key="2">
    <source>
        <dbReference type="EMBL" id="GID73254.1"/>
    </source>
</evidence>
<dbReference type="RefSeq" id="WP_203761184.1">
    <property type="nucleotide sequence ID" value="NZ_BAAABO010000029.1"/>
</dbReference>
<gene>
    <name evidence="2" type="ORF">Ade02nite_18950</name>
</gene>
<proteinExistence type="predicted"/>
<evidence type="ECO:0000256" key="1">
    <source>
        <dbReference type="SAM" id="MobiDB-lite"/>
    </source>
</evidence>
<comment type="caution">
    <text evidence="2">The sequence shown here is derived from an EMBL/GenBank/DDBJ whole genome shotgun (WGS) entry which is preliminary data.</text>
</comment>
<dbReference type="EMBL" id="BOMI01000033">
    <property type="protein sequence ID" value="GID73254.1"/>
    <property type="molecule type" value="Genomic_DNA"/>
</dbReference>
<dbReference type="Proteomes" id="UP000609879">
    <property type="component" value="Unassembled WGS sequence"/>
</dbReference>
<protein>
    <submittedName>
        <fullName evidence="2">Uncharacterized protein</fullName>
    </submittedName>
</protein>
<organism evidence="2 3">
    <name type="scientific">Paractinoplanes deccanensis</name>
    <dbReference type="NCBI Taxonomy" id="113561"/>
    <lineage>
        <taxon>Bacteria</taxon>
        <taxon>Bacillati</taxon>
        <taxon>Actinomycetota</taxon>
        <taxon>Actinomycetes</taxon>
        <taxon>Micromonosporales</taxon>
        <taxon>Micromonosporaceae</taxon>
        <taxon>Paractinoplanes</taxon>
    </lineage>
</organism>
<accession>A0ABQ3XZT1</accession>
<feature type="region of interest" description="Disordered" evidence="1">
    <location>
        <begin position="1"/>
        <end position="27"/>
    </location>
</feature>
<evidence type="ECO:0000313" key="3">
    <source>
        <dbReference type="Proteomes" id="UP000609879"/>
    </source>
</evidence>
<name>A0ABQ3XZT1_9ACTN</name>
<sequence length="78" mass="9039">MNDPQHFTPMNGRGHRRRKVVNMPAGDRYGMDPYEVRALELVGEIDRWLRADQDREARRVRAQFDALTEGWDGGDPGE</sequence>
<reference evidence="2 3" key="1">
    <citation type="submission" date="2021-01" db="EMBL/GenBank/DDBJ databases">
        <title>Whole genome shotgun sequence of Actinoplanes deccanensis NBRC 13994.</title>
        <authorList>
            <person name="Komaki H."/>
            <person name="Tamura T."/>
        </authorList>
    </citation>
    <scope>NUCLEOTIDE SEQUENCE [LARGE SCALE GENOMIC DNA]</scope>
    <source>
        <strain evidence="2 3">NBRC 13994</strain>
    </source>
</reference>
<keyword evidence="3" id="KW-1185">Reference proteome</keyword>